<accession>F4FXV7</accession>
<evidence type="ECO:0000313" key="2">
    <source>
        <dbReference type="EMBL" id="AEB94155.1"/>
    </source>
</evidence>
<sequence>MSSATPNPYNWKFALISQTYLIVISIVLGFYPKYFLEAFLSYFIVIMAITFSMTYRSNPMLRDRKLMMEAANSNVLFEEKNANELVMKDEEYQKEYMQFAKKNMMMLFSYLIYIVVLFFVYGYVSKFATSQVDPYYRLAVYLIYFEIIYLFGFFVYRRLFKPSMMSTMAPLSYKVTEKGIIGSGGMSIFLHAKHLLSSTISVNREKKYVEIDSKEAKYPYKIRLYAKDLDKLLDMIERVKRLELKRQSSQTS</sequence>
<evidence type="ECO:0000256" key="1">
    <source>
        <dbReference type="SAM" id="Phobius"/>
    </source>
</evidence>
<dbReference type="eggNOG" id="arCOG04319">
    <property type="taxonomic scope" value="Archaea"/>
</dbReference>
<keyword evidence="1" id="KW-0812">Transmembrane</keyword>
<feature type="transmembrane region" description="Helical" evidence="1">
    <location>
        <begin position="136"/>
        <end position="156"/>
    </location>
</feature>
<keyword evidence="3" id="KW-1185">Reference proteome</keyword>
<dbReference type="GeneID" id="10492241"/>
<evidence type="ECO:0000313" key="3">
    <source>
        <dbReference type="Proteomes" id="UP000007812"/>
    </source>
</evidence>
<reference evidence="2 3" key="1">
    <citation type="journal article" date="2011" name="J. Bacteriol.">
        <title>Complete genome sequence of Metallosphaera cuprina, a metal sulfide-oxidizing archaeon from a hot spring.</title>
        <authorList>
            <person name="Liu L.J."/>
            <person name="You X.Y."/>
            <person name="Zheng H."/>
            <person name="Wang S."/>
            <person name="Jiang C.Y."/>
            <person name="Liu S.J."/>
        </authorList>
    </citation>
    <scope>NUCLEOTIDE SEQUENCE [LARGE SCALE GENOMIC DNA]</scope>
    <source>
        <strain evidence="2 3">Ar-4</strain>
    </source>
</reference>
<dbReference type="EMBL" id="CP002656">
    <property type="protein sequence ID" value="AEB94155.1"/>
    <property type="molecule type" value="Genomic_DNA"/>
</dbReference>
<feature type="transmembrane region" description="Helical" evidence="1">
    <location>
        <begin position="104"/>
        <end position="124"/>
    </location>
</feature>
<dbReference type="AlphaFoldDB" id="F4FXV7"/>
<feature type="transmembrane region" description="Helical" evidence="1">
    <location>
        <begin position="12"/>
        <end position="32"/>
    </location>
</feature>
<feature type="transmembrane region" description="Helical" evidence="1">
    <location>
        <begin position="38"/>
        <end position="55"/>
    </location>
</feature>
<protein>
    <recommendedName>
        <fullName evidence="4">DUF2208 domain-containing protein</fullName>
    </recommendedName>
</protein>
<gene>
    <name evidence="2" type="ordered locus">Mcup_0044</name>
</gene>
<dbReference type="Proteomes" id="UP000007812">
    <property type="component" value="Chromosome"/>
</dbReference>
<dbReference type="OrthoDB" id="33069at2157"/>
<organism evidence="2 3">
    <name type="scientific">Metallosphaera cuprina (strain Ar-4)</name>
    <dbReference type="NCBI Taxonomy" id="1006006"/>
    <lineage>
        <taxon>Archaea</taxon>
        <taxon>Thermoproteota</taxon>
        <taxon>Thermoprotei</taxon>
        <taxon>Sulfolobales</taxon>
        <taxon>Sulfolobaceae</taxon>
        <taxon>Metallosphaera</taxon>
    </lineage>
</organism>
<dbReference type="InterPro" id="IPR009198">
    <property type="entry name" value="UCP014484_TM"/>
</dbReference>
<dbReference type="Pfam" id="PF09973">
    <property type="entry name" value="DUF2208"/>
    <property type="match status" value="1"/>
</dbReference>
<keyword evidence="1" id="KW-1133">Transmembrane helix</keyword>
<dbReference type="PATRIC" id="fig|1006006.8.peg.44"/>
<proteinExistence type="predicted"/>
<keyword evidence="1" id="KW-0472">Membrane</keyword>
<dbReference type="HOGENOM" id="CLU_1105225_0_0_2"/>
<evidence type="ECO:0008006" key="4">
    <source>
        <dbReference type="Google" id="ProtNLM"/>
    </source>
</evidence>
<dbReference type="KEGG" id="mcn:Mcup_0044"/>
<dbReference type="RefSeq" id="WP_013736657.1">
    <property type="nucleotide sequence ID" value="NC_015435.1"/>
</dbReference>
<name>F4FXV7_METCR</name>